<dbReference type="EMBL" id="JAOPJZ010000005">
    <property type="protein sequence ID" value="MCU4752066.1"/>
    <property type="molecule type" value="Genomic_DNA"/>
</dbReference>
<dbReference type="Pfam" id="PF13482">
    <property type="entry name" value="RNase_H_2"/>
    <property type="match status" value="1"/>
</dbReference>
<accession>A0AAP3E637</accession>
<dbReference type="GO" id="GO:0003676">
    <property type="term" value="F:nucleic acid binding"/>
    <property type="evidence" value="ECO:0007669"/>
    <property type="project" value="InterPro"/>
</dbReference>
<protein>
    <submittedName>
        <fullName evidence="3">Ribonuclease H-like domain-containing protein</fullName>
    </submittedName>
</protein>
<dbReference type="InterPro" id="IPR038720">
    <property type="entry name" value="YprB_RNase_H-like_dom"/>
</dbReference>
<organism evidence="3 4">
    <name type="scientific">Natronosalvus hydrolyticus</name>
    <dbReference type="NCBI Taxonomy" id="2979988"/>
    <lineage>
        <taxon>Archaea</taxon>
        <taxon>Methanobacteriati</taxon>
        <taxon>Methanobacteriota</taxon>
        <taxon>Stenosarchaea group</taxon>
        <taxon>Halobacteria</taxon>
        <taxon>Halobacteriales</taxon>
        <taxon>Natrialbaceae</taxon>
        <taxon>Natronosalvus</taxon>
    </lineage>
</organism>
<keyword evidence="4" id="KW-1185">Reference proteome</keyword>
<evidence type="ECO:0000256" key="1">
    <source>
        <dbReference type="SAM" id="MobiDB-lite"/>
    </source>
</evidence>
<gene>
    <name evidence="3" type="ORF">OB919_08720</name>
</gene>
<dbReference type="GO" id="GO:0000166">
    <property type="term" value="F:nucleotide binding"/>
    <property type="evidence" value="ECO:0007669"/>
    <property type="project" value="InterPro"/>
</dbReference>
<dbReference type="SUPFAM" id="SSF47794">
    <property type="entry name" value="Rad51 N-terminal domain-like"/>
    <property type="match status" value="1"/>
</dbReference>
<sequence length="506" mass="55564">MAVADSLALLTLPSTTLEELPQPAVRDALQYFERDLITIPGPRNPVAYAAVRDGAPNRPIVHPQLGHGGDPINHYRYSDGGVREAGDQDLPPKTIDVIAVQRADVLARLETQLSTGERRTGSEGATFLIVPQLTVEWDTTALSSTLPNADELAAISSVLPEPMTVLAGGQPATYAHEWGLSHDGSTVRVPVAGLGATDRDESKIAQCTCTQHGNVGAEAVDADQFGLRALHGVGRSTADQLRKHGCQTTRDVRDLSVSELTERPGIGRTTAEKIHAHAAVIDSSEPLVLTNKTPVKTCDGRPPLCLDIETDGLTPTIIWQIGVYDPATDSHQAFIEKTNPTDPAPVLEAFITWLLANHRDRTLLTWNGHRFDYRYIRQFLDRYHPEYVEAWDGLWTYDLYRWAVRDGNALLPGRTNKLDHVARATGYESGDTALTGAQTAAAYQRFMRNPKDPASEPDWERHRAYCEDDCRALWYVYRTVMEAPRRDMTDSGAGGADGQQAGLTDF</sequence>
<dbReference type="RefSeq" id="WP_342808408.1">
    <property type="nucleotide sequence ID" value="NZ_JAOPJZ010000005.1"/>
</dbReference>
<proteinExistence type="predicted"/>
<dbReference type="AlphaFoldDB" id="A0AAP3E637"/>
<feature type="region of interest" description="Disordered" evidence="1">
    <location>
        <begin position="486"/>
        <end position="506"/>
    </location>
</feature>
<name>A0AAP3E637_9EURY</name>
<comment type="caution">
    <text evidence="3">The sequence shown here is derived from an EMBL/GenBank/DDBJ whole genome shotgun (WGS) entry which is preliminary data.</text>
</comment>
<evidence type="ECO:0000313" key="3">
    <source>
        <dbReference type="EMBL" id="MCU4752066.1"/>
    </source>
</evidence>
<dbReference type="Gene3D" id="3.30.420.10">
    <property type="entry name" value="Ribonuclease H-like superfamily/Ribonuclease H"/>
    <property type="match status" value="1"/>
</dbReference>
<dbReference type="Proteomes" id="UP001321047">
    <property type="component" value="Unassembled WGS sequence"/>
</dbReference>
<dbReference type="InterPro" id="IPR036397">
    <property type="entry name" value="RNaseH_sf"/>
</dbReference>
<evidence type="ECO:0000259" key="2">
    <source>
        <dbReference type="Pfam" id="PF13482"/>
    </source>
</evidence>
<reference evidence="3 4" key="1">
    <citation type="submission" date="2022-09" db="EMBL/GenBank/DDBJ databases">
        <title>Enrichment on poylsaccharides allowed isolation of novel metabolic and taxonomic groups of Haloarchaea.</title>
        <authorList>
            <person name="Sorokin D.Y."/>
            <person name="Elcheninov A.G."/>
            <person name="Khizhniak T.V."/>
            <person name="Kolganova T.V."/>
            <person name="Kublanov I.V."/>
        </authorList>
    </citation>
    <scope>NUCLEOTIDE SEQUENCE [LARGE SCALE GENOMIC DNA]</scope>
    <source>
        <strain evidence="3 4">AArc-curdl1</strain>
    </source>
</reference>
<dbReference type="SUPFAM" id="SSF53098">
    <property type="entry name" value="Ribonuclease H-like"/>
    <property type="match status" value="1"/>
</dbReference>
<evidence type="ECO:0000313" key="4">
    <source>
        <dbReference type="Proteomes" id="UP001321047"/>
    </source>
</evidence>
<dbReference type="Gene3D" id="1.10.150.20">
    <property type="entry name" value="5' to 3' exonuclease, C-terminal subdomain"/>
    <property type="match status" value="1"/>
</dbReference>
<feature type="domain" description="YprB ribonuclease H-like" evidence="2">
    <location>
        <begin position="304"/>
        <end position="479"/>
    </location>
</feature>
<dbReference type="InterPro" id="IPR010995">
    <property type="entry name" value="DNA_repair_Rad51/TF_NusA_a-hlx"/>
</dbReference>
<dbReference type="InterPro" id="IPR012337">
    <property type="entry name" value="RNaseH-like_sf"/>
</dbReference>
<dbReference type="Pfam" id="PF14520">
    <property type="entry name" value="HHH_5"/>
    <property type="match status" value="1"/>
</dbReference>